<reference evidence="1 2" key="1">
    <citation type="journal article" date="2016" name="Nat. Commun.">
        <title>Thousands of microbial genomes shed light on interconnected biogeochemical processes in an aquifer system.</title>
        <authorList>
            <person name="Anantharaman K."/>
            <person name="Brown C.T."/>
            <person name="Hug L.A."/>
            <person name="Sharon I."/>
            <person name="Castelle C.J."/>
            <person name="Probst A.J."/>
            <person name="Thomas B.C."/>
            <person name="Singh A."/>
            <person name="Wilkins M.J."/>
            <person name="Karaoz U."/>
            <person name="Brodie E.L."/>
            <person name="Williams K.H."/>
            <person name="Hubbard S.S."/>
            <person name="Banfield J.F."/>
        </authorList>
    </citation>
    <scope>NUCLEOTIDE SEQUENCE [LARGE SCALE GENOMIC DNA]</scope>
</reference>
<dbReference type="InterPro" id="IPR011989">
    <property type="entry name" value="ARM-like"/>
</dbReference>
<comment type="caution">
    <text evidence="1">The sequence shown here is derived from an EMBL/GenBank/DDBJ whole genome shotgun (WGS) entry which is preliminary data.</text>
</comment>
<protein>
    <recommendedName>
        <fullName evidence="3">Condensin complex subunit 1 C-terminal domain-containing protein</fullName>
    </recommendedName>
</protein>
<organism evidence="1 2">
    <name type="scientific">Candidatus Curtissbacteria bacterium RBG_13_40_7</name>
    <dbReference type="NCBI Taxonomy" id="1797706"/>
    <lineage>
        <taxon>Bacteria</taxon>
        <taxon>Candidatus Curtissiibacteriota</taxon>
    </lineage>
</organism>
<evidence type="ECO:0000313" key="2">
    <source>
        <dbReference type="Proteomes" id="UP000179252"/>
    </source>
</evidence>
<dbReference type="Proteomes" id="UP000179252">
    <property type="component" value="Unassembled WGS sequence"/>
</dbReference>
<dbReference type="InterPro" id="IPR016024">
    <property type="entry name" value="ARM-type_fold"/>
</dbReference>
<evidence type="ECO:0008006" key="3">
    <source>
        <dbReference type="Google" id="ProtNLM"/>
    </source>
</evidence>
<gene>
    <name evidence="1" type="ORF">A2165_03995</name>
</gene>
<accession>A0A1F5FVF0</accession>
<name>A0A1F5FVF0_9BACT</name>
<sequence>MKKIIKIRIMKIVDEILRSKIKPKEKQLKLIEAVVQKKISAKDFITFFETASDTDKGTCADAMKHISEKKPELLIPYIDTLTKYINHQLPRVKWGIPEAVGNMAKEYPEKVTKAIPYLLKNTTDDKINTTVIKWCAAYALSEIAKNNPETRKQLLPIFEKITNTEKNNGVKNVYLKALTVINK</sequence>
<dbReference type="EMBL" id="MFAU01000043">
    <property type="protein sequence ID" value="OGD83575.1"/>
    <property type="molecule type" value="Genomic_DNA"/>
</dbReference>
<evidence type="ECO:0000313" key="1">
    <source>
        <dbReference type="EMBL" id="OGD83575.1"/>
    </source>
</evidence>
<dbReference type="AlphaFoldDB" id="A0A1F5FVF0"/>
<dbReference type="SUPFAM" id="SSF48371">
    <property type="entry name" value="ARM repeat"/>
    <property type="match status" value="1"/>
</dbReference>
<proteinExistence type="predicted"/>
<dbReference type="Gene3D" id="1.25.10.10">
    <property type="entry name" value="Leucine-rich Repeat Variant"/>
    <property type="match status" value="1"/>
</dbReference>